<keyword evidence="3" id="KW-1185">Reference proteome</keyword>
<evidence type="ECO:0000313" key="3">
    <source>
        <dbReference type="Proteomes" id="UP001168642"/>
    </source>
</evidence>
<comment type="caution">
    <text evidence="2">The sequence shown here is derived from an EMBL/GenBank/DDBJ whole genome shotgun (WGS) entry which is preliminary data.</text>
</comment>
<proteinExistence type="predicted"/>
<name>A0ABT8VVD5_9FLAO</name>
<keyword evidence="1" id="KW-0812">Transmembrane</keyword>
<dbReference type="Proteomes" id="UP001168642">
    <property type="component" value="Unassembled WGS sequence"/>
</dbReference>
<feature type="transmembrane region" description="Helical" evidence="1">
    <location>
        <begin position="42"/>
        <end position="63"/>
    </location>
</feature>
<protein>
    <submittedName>
        <fullName evidence="2">Uncharacterized protein</fullName>
    </submittedName>
</protein>
<keyword evidence="1" id="KW-1133">Transmembrane helix</keyword>
<organism evidence="2 3">
    <name type="scientific">Wenyingzhuangia gilva</name>
    <dbReference type="NCBI Taxonomy" id="3057677"/>
    <lineage>
        <taxon>Bacteria</taxon>
        <taxon>Pseudomonadati</taxon>
        <taxon>Bacteroidota</taxon>
        <taxon>Flavobacteriia</taxon>
        <taxon>Flavobacteriales</taxon>
        <taxon>Flavobacteriaceae</taxon>
        <taxon>Wenyingzhuangia</taxon>
    </lineage>
</organism>
<keyword evidence="1" id="KW-0472">Membrane</keyword>
<dbReference type="RefSeq" id="WP_302885244.1">
    <property type="nucleotide sequence ID" value="NZ_JAUMIT010000011.1"/>
</dbReference>
<reference evidence="2" key="1">
    <citation type="submission" date="2023-07" db="EMBL/GenBank/DDBJ databases">
        <title>Wenyingzhuangia sp. chi5 genome sequencing and assembly.</title>
        <authorList>
            <person name="Park S."/>
        </authorList>
    </citation>
    <scope>NUCLEOTIDE SEQUENCE</scope>
    <source>
        <strain evidence="2">Chi5</strain>
    </source>
</reference>
<evidence type="ECO:0000256" key="1">
    <source>
        <dbReference type="SAM" id="Phobius"/>
    </source>
</evidence>
<evidence type="ECO:0000313" key="2">
    <source>
        <dbReference type="EMBL" id="MDO3695938.1"/>
    </source>
</evidence>
<sequence>MKTKKQNQTKSFGLVRVRKSGRFSSRTKPSQNRYLQAEKMKIYQVISVLIIAIFLSSCGMCSIEGMKNNIDEKSNEIVDLKNYFSDIVPENYTVRIQYNSSNNIDLFVYEPIGNSTKREQLFGQWDVYIDNYIETPQTEYEKNYGGKTKSLELVKNKLNWNRETFNNLYDKLEKANCIGISNRNPVEIEYGFSGMALLSFSVFDENLTAEQQEEYSDDCMSMFYKENIVLNYGSGATGSLCTPEFKRKI</sequence>
<gene>
    <name evidence="2" type="ORF">QVZ41_13890</name>
</gene>
<accession>A0ABT8VVD5</accession>
<dbReference type="EMBL" id="JAUMIT010000011">
    <property type="protein sequence ID" value="MDO3695938.1"/>
    <property type="molecule type" value="Genomic_DNA"/>
</dbReference>